<evidence type="ECO:0000313" key="3">
    <source>
        <dbReference type="Proteomes" id="UP000681610"/>
    </source>
</evidence>
<dbReference type="Pfam" id="PF18922">
    <property type="entry name" value="DUF5672"/>
    <property type="match status" value="1"/>
</dbReference>
<comment type="caution">
    <text evidence="2">The sequence shown here is derived from an EMBL/GenBank/DDBJ whole genome shotgun (WGS) entry which is preliminary data.</text>
</comment>
<name>A0ABS3PYN3_9FLAO</name>
<keyword evidence="3" id="KW-1185">Reference proteome</keyword>
<gene>
    <name evidence="2" type="ORF">J4N46_06220</name>
</gene>
<dbReference type="RefSeq" id="WP_208058584.1">
    <property type="nucleotide sequence ID" value="NZ_JAGDYP010000004.1"/>
</dbReference>
<dbReference type="Proteomes" id="UP000681610">
    <property type="component" value="Unassembled WGS sequence"/>
</dbReference>
<dbReference type="EMBL" id="JAGDYP010000004">
    <property type="protein sequence ID" value="MBO1884014.1"/>
    <property type="molecule type" value="Genomic_DNA"/>
</dbReference>
<organism evidence="2 3">
    <name type="scientific">Capnocytophaga bilenii</name>
    <dbReference type="NCBI Taxonomy" id="2819369"/>
    <lineage>
        <taxon>Bacteria</taxon>
        <taxon>Pseudomonadati</taxon>
        <taxon>Bacteroidota</taxon>
        <taxon>Flavobacteriia</taxon>
        <taxon>Flavobacteriales</taxon>
        <taxon>Flavobacteriaceae</taxon>
        <taxon>Capnocytophaga</taxon>
    </lineage>
</organism>
<reference evidence="2 3" key="1">
    <citation type="submission" date="2021-03" db="EMBL/GenBank/DDBJ databases">
        <title>Isolation and description of Capnocytophaga bilenii sp. nov., a novel Capnocytophaga species, isolated from a gingivitis subject.</title>
        <authorList>
            <person name="Antezack A."/>
            <person name="Monnet-Corti V."/>
            <person name="La Scola B."/>
        </authorList>
    </citation>
    <scope>NUCLEOTIDE SEQUENCE [LARGE SCALE GENOMIC DNA]</scope>
    <source>
        <strain evidence="2 3">Marseille-Q4570</strain>
    </source>
</reference>
<protein>
    <recommendedName>
        <fullName evidence="1">DUF5672 domain-containing protein</fullName>
    </recommendedName>
</protein>
<dbReference type="InterPro" id="IPR043729">
    <property type="entry name" value="DUF5672"/>
</dbReference>
<proteinExistence type="predicted"/>
<evidence type="ECO:0000313" key="2">
    <source>
        <dbReference type="EMBL" id="MBO1884014.1"/>
    </source>
</evidence>
<accession>A0ABS3PYN3</accession>
<feature type="domain" description="DUF5672" evidence="1">
    <location>
        <begin position="52"/>
        <end position="246"/>
    </location>
</feature>
<evidence type="ECO:0000259" key="1">
    <source>
        <dbReference type="Pfam" id="PF18922"/>
    </source>
</evidence>
<sequence length="264" mass="30878">MVDIVIPIYKPIPNSDEICALRQGFKLLAHYGITFVCPESLDVAAYKSFGEAQFKRFDDKYFKGIYGYNQLMLSVDFYKAFSQKYILIYQTDAYVFADTLREWCDKDYDYIGAPWLRSRESIPLLKKIWDNTLCFVKQCTNYRGNHNTQKNKILLYNEVGNGGFSLRKREKFIEVLQSLHTEVGIYLKPINQSNFYAEDVFFSIEPQRKGLSFAKPSYKEACAFAIENKPAKALAYNNGKLPMGCHRWNKENRGFWKSYIDYEV</sequence>